<gene>
    <name evidence="8" type="primary">Aste57867_13309</name>
    <name evidence="7" type="ORF">As57867_013260</name>
    <name evidence="8" type="ORF">ASTE57867_13309</name>
</gene>
<dbReference type="OrthoDB" id="79526at2759"/>
<dbReference type="EMBL" id="CAADRA010005466">
    <property type="protein sequence ID" value="VFT90148.1"/>
    <property type="molecule type" value="Genomic_DNA"/>
</dbReference>
<dbReference type="SUPFAM" id="SSF52058">
    <property type="entry name" value="L domain-like"/>
    <property type="match status" value="1"/>
</dbReference>
<keyword evidence="5" id="KW-1133">Transmembrane helix</keyword>
<dbReference type="SMART" id="SM00004">
    <property type="entry name" value="NL"/>
    <property type="match status" value="1"/>
</dbReference>
<keyword evidence="9" id="KW-1185">Reference proteome</keyword>
<evidence type="ECO:0000256" key="5">
    <source>
        <dbReference type="SAM" id="Phobius"/>
    </source>
</evidence>
<proteinExistence type="predicted"/>
<dbReference type="InterPro" id="IPR032675">
    <property type="entry name" value="LRR_dom_sf"/>
</dbReference>
<evidence type="ECO:0000313" key="9">
    <source>
        <dbReference type="Proteomes" id="UP000332933"/>
    </source>
</evidence>
<dbReference type="AlphaFoldDB" id="A0A485KYM9"/>
<reference evidence="8 9" key="1">
    <citation type="submission" date="2019-03" db="EMBL/GenBank/DDBJ databases">
        <authorList>
            <person name="Gaulin E."/>
            <person name="Dumas B."/>
        </authorList>
    </citation>
    <scope>NUCLEOTIDE SEQUENCE [LARGE SCALE GENOMIC DNA]</scope>
    <source>
        <strain evidence="8">CBS 568.67</strain>
    </source>
</reference>
<dbReference type="PANTHER" id="PTHR45712">
    <property type="entry name" value="AGAP008170-PA"/>
    <property type="match status" value="1"/>
</dbReference>
<evidence type="ECO:0000256" key="1">
    <source>
        <dbReference type="ARBA" id="ARBA00022614"/>
    </source>
</evidence>
<dbReference type="Gene3D" id="3.30.300.320">
    <property type="match status" value="1"/>
</dbReference>
<accession>A0A485KYM9</accession>
<reference evidence="7" key="2">
    <citation type="submission" date="2019-06" db="EMBL/GenBank/DDBJ databases">
        <title>Genomics analysis of Aphanomyces spp. identifies a new class of oomycete effector associated with host adaptation.</title>
        <authorList>
            <person name="Gaulin E."/>
        </authorList>
    </citation>
    <scope>NUCLEOTIDE SEQUENCE</scope>
    <source>
        <strain evidence="7">CBS 578.67</strain>
    </source>
</reference>
<evidence type="ECO:0000256" key="2">
    <source>
        <dbReference type="ARBA" id="ARBA00022737"/>
    </source>
</evidence>
<feature type="transmembrane region" description="Helical" evidence="5">
    <location>
        <begin position="67"/>
        <end position="88"/>
    </location>
</feature>
<dbReference type="EMBL" id="VJMH01005445">
    <property type="protein sequence ID" value="KAF0695895.1"/>
    <property type="molecule type" value="Genomic_DNA"/>
</dbReference>
<feature type="transmembrane region" description="Helical" evidence="5">
    <location>
        <begin position="34"/>
        <end position="55"/>
    </location>
</feature>
<feature type="transmembrane region" description="Helical" evidence="5">
    <location>
        <begin position="290"/>
        <end position="312"/>
    </location>
</feature>
<keyword evidence="5" id="KW-0472">Membrane</keyword>
<dbReference type="Proteomes" id="UP000332933">
    <property type="component" value="Unassembled WGS sequence"/>
</dbReference>
<dbReference type="InterPro" id="IPR050333">
    <property type="entry name" value="SLRP"/>
</dbReference>
<dbReference type="PANTHER" id="PTHR45712:SF22">
    <property type="entry name" value="INSULIN-LIKE GROWTH FACTOR-BINDING PROTEIN COMPLEX ACID LABILE SUBUNIT"/>
    <property type="match status" value="1"/>
</dbReference>
<dbReference type="GO" id="GO:0005615">
    <property type="term" value="C:extracellular space"/>
    <property type="evidence" value="ECO:0007669"/>
    <property type="project" value="TreeGrafter"/>
</dbReference>
<keyword evidence="2" id="KW-0677">Repeat</keyword>
<dbReference type="InterPro" id="IPR000800">
    <property type="entry name" value="Notch_dom"/>
</dbReference>
<protein>
    <submittedName>
        <fullName evidence="8">Aste57867_13309 protein</fullName>
    </submittedName>
</protein>
<keyword evidence="3" id="KW-1015">Disulfide bond</keyword>
<keyword evidence="1" id="KW-0433">Leucine-rich repeat</keyword>
<dbReference type="Pfam" id="PF00066">
    <property type="entry name" value="Notch"/>
    <property type="match status" value="1"/>
</dbReference>
<organism evidence="8 9">
    <name type="scientific">Aphanomyces stellatus</name>
    <dbReference type="NCBI Taxonomy" id="120398"/>
    <lineage>
        <taxon>Eukaryota</taxon>
        <taxon>Sar</taxon>
        <taxon>Stramenopiles</taxon>
        <taxon>Oomycota</taxon>
        <taxon>Saprolegniomycetes</taxon>
        <taxon>Saprolegniales</taxon>
        <taxon>Verrucalvaceae</taxon>
        <taxon>Aphanomyces</taxon>
    </lineage>
</organism>
<evidence type="ECO:0000313" key="7">
    <source>
        <dbReference type="EMBL" id="KAF0695895.1"/>
    </source>
</evidence>
<evidence type="ECO:0000313" key="8">
    <source>
        <dbReference type="EMBL" id="VFT90148.1"/>
    </source>
</evidence>
<evidence type="ECO:0000256" key="3">
    <source>
        <dbReference type="ARBA" id="ARBA00023157"/>
    </source>
</evidence>
<feature type="transmembrane region" description="Helical" evidence="5">
    <location>
        <begin position="164"/>
        <end position="184"/>
    </location>
</feature>
<dbReference type="Gene3D" id="3.80.10.10">
    <property type="entry name" value="Ribonuclease Inhibitor"/>
    <property type="match status" value="1"/>
</dbReference>
<evidence type="ECO:0000259" key="6">
    <source>
        <dbReference type="SMART" id="SM00004"/>
    </source>
</evidence>
<keyword evidence="5" id="KW-0812">Transmembrane</keyword>
<sequence length="614" mass="67046">MKVTAVKPALDAVIQGPPRSTYHRSKLSIASSSLAIVVHVIVILYLVMWIGLCLLTTDADLKATKFLWPKTALVTYIVLVVAHVYMLVSLHGPSCRPFVFAKRTPSLVNSSSIVSSFQAHARRVTLFADLYDSEFVILFNVVELACQSHQAMVMLQTSSELATAMSYAALVILYSFVSPWILFIRNKHARTSVNNLADTLFSFCLSCGHPMVATVLPLLDYLLFDVNLQADNLWCTRVLLLGRVQSISNAFDYFCKLGMHVGTLLALSRLGLSANHVLPHKEYQSPRRRLFLRINAVATTTLACVATVAVVVSQTHRHACPSYCVADVHPLFDKSCQCVYADLNCHVLQMDDPTPLLNTTIIGSSLFYLQISRCSVPQGLPSTALAPFTDIYRLLINFSNLQSWTGPLPPSLNSLVIRYSQLAAIPDALLVNVPPSLRIIYLDSCSLGPLPDAALAAWGNIQKLYVINASLQSIPATLAASMTLLDVNFGLNNLTTLPPDWLDDATSLRQLYKARFPGNPLAVAPWSLAQRSLALDLSSTLVAKVPSGVALTKRRVVLDDTPYCSASTTSYCQPLCAPACFSYLRGNKYCNLACFNAACAFDGGDCDGLALDRS</sequence>
<evidence type="ECO:0000256" key="4">
    <source>
        <dbReference type="ARBA" id="ARBA00023180"/>
    </source>
</evidence>
<name>A0A485KYM9_9STRA</name>
<feature type="domain" description="LNR" evidence="6">
    <location>
        <begin position="565"/>
        <end position="607"/>
    </location>
</feature>
<keyword evidence="4" id="KW-0325">Glycoprotein</keyword>